<accession>A0A261UBH3</accession>
<gene>
    <name evidence="2" type="ORF">CAL20_06570</name>
</gene>
<comment type="caution">
    <text evidence="2">The sequence shown here is derived from an EMBL/GenBank/DDBJ whole genome shotgun (WGS) entry which is preliminary data.</text>
</comment>
<feature type="domain" description="DUF4878" evidence="1">
    <location>
        <begin position="47"/>
        <end position="156"/>
    </location>
</feature>
<keyword evidence="3" id="KW-1185">Reference proteome</keyword>
<sequence>MSEEFWISFGAVRTCGARSRSSKEKKMFPSRIFSAFFMAVFALALTACSSGKPESTVETFYEAAAKGDVEKATEQISFSSVPAAQMMAAKGKVQMIVGEMQARIQANDGLDSVEILESKINEEGKLATVRSKVKFKNGKEQTENHRLIKEDDSWKILLK</sequence>
<name>A0A261UBH3_9BORD</name>
<dbReference type="Pfam" id="PF12870">
    <property type="entry name" value="DUF4878"/>
    <property type="match status" value="1"/>
</dbReference>
<dbReference type="EMBL" id="NEVQ01000008">
    <property type="protein sequence ID" value="OZI59274.1"/>
    <property type="molecule type" value="Genomic_DNA"/>
</dbReference>
<evidence type="ECO:0000313" key="2">
    <source>
        <dbReference type="EMBL" id="OZI59274.1"/>
    </source>
</evidence>
<dbReference type="InterPro" id="IPR024267">
    <property type="entry name" value="DUF4878"/>
</dbReference>
<dbReference type="AlphaFoldDB" id="A0A261UBH3"/>
<reference evidence="2 3" key="1">
    <citation type="submission" date="2017-05" db="EMBL/GenBank/DDBJ databases">
        <title>Complete and WGS of Bordetella genogroups.</title>
        <authorList>
            <person name="Spilker T."/>
            <person name="LiPuma J."/>
        </authorList>
    </citation>
    <scope>NUCLEOTIDE SEQUENCE [LARGE SCALE GENOMIC DNA]</scope>
    <source>
        <strain evidence="2 3">AU9919</strain>
    </source>
</reference>
<evidence type="ECO:0000313" key="3">
    <source>
        <dbReference type="Proteomes" id="UP000216885"/>
    </source>
</evidence>
<evidence type="ECO:0000259" key="1">
    <source>
        <dbReference type="Pfam" id="PF12870"/>
    </source>
</evidence>
<dbReference type="Gene3D" id="3.10.450.50">
    <property type="match status" value="1"/>
</dbReference>
<proteinExistence type="predicted"/>
<organism evidence="2 3">
    <name type="scientific">Bordetella genomosp. 4</name>
    <dbReference type="NCBI Taxonomy" id="463044"/>
    <lineage>
        <taxon>Bacteria</taxon>
        <taxon>Pseudomonadati</taxon>
        <taxon>Pseudomonadota</taxon>
        <taxon>Betaproteobacteria</taxon>
        <taxon>Burkholderiales</taxon>
        <taxon>Alcaligenaceae</taxon>
        <taxon>Bordetella</taxon>
    </lineage>
</organism>
<protein>
    <recommendedName>
        <fullName evidence="1">DUF4878 domain-containing protein</fullName>
    </recommendedName>
</protein>
<dbReference type="Proteomes" id="UP000216885">
    <property type="component" value="Unassembled WGS sequence"/>
</dbReference>